<organism evidence="1 2">
    <name type="scientific">Cyclocybe aegerita</name>
    <name type="common">Black poplar mushroom</name>
    <name type="synonym">Agrocybe aegerita</name>
    <dbReference type="NCBI Taxonomy" id="1973307"/>
    <lineage>
        <taxon>Eukaryota</taxon>
        <taxon>Fungi</taxon>
        <taxon>Dikarya</taxon>
        <taxon>Basidiomycota</taxon>
        <taxon>Agaricomycotina</taxon>
        <taxon>Agaricomycetes</taxon>
        <taxon>Agaricomycetidae</taxon>
        <taxon>Agaricales</taxon>
        <taxon>Agaricineae</taxon>
        <taxon>Bolbitiaceae</taxon>
        <taxon>Cyclocybe</taxon>
    </lineage>
</organism>
<comment type="caution">
    <text evidence="1">The sequence shown here is derived from an EMBL/GenBank/DDBJ whole genome shotgun (WGS) entry which is preliminary data.</text>
</comment>
<reference evidence="1 2" key="1">
    <citation type="submission" date="2020-01" db="EMBL/GenBank/DDBJ databases">
        <authorList>
            <person name="Gupta K D."/>
        </authorList>
    </citation>
    <scope>NUCLEOTIDE SEQUENCE [LARGE SCALE GENOMIC DNA]</scope>
</reference>
<evidence type="ECO:0000313" key="1">
    <source>
        <dbReference type="EMBL" id="CAA7260387.1"/>
    </source>
</evidence>
<dbReference type="OrthoDB" id="2596179at2759"/>
<evidence type="ECO:0000313" key="2">
    <source>
        <dbReference type="Proteomes" id="UP000467700"/>
    </source>
</evidence>
<dbReference type="Proteomes" id="UP000467700">
    <property type="component" value="Unassembled WGS sequence"/>
</dbReference>
<proteinExistence type="predicted"/>
<dbReference type="EMBL" id="CACVBS010000029">
    <property type="protein sequence ID" value="CAA7260387.1"/>
    <property type="molecule type" value="Genomic_DNA"/>
</dbReference>
<dbReference type="AlphaFoldDB" id="A0A8S0XMG4"/>
<keyword evidence="2" id="KW-1185">Reference proteome</keyword>
<accession>A0A8S0XMG4</accession>
<protein>
    <submittedName>
        <fullName evidence="1">Uncharacterized protein</fullName>
    </submittedName>
</protein>
<sequence>MFSNPYLPHVLYAVALTSVSMNLVSARKEIEDERARRQAQISILQSIKEQLQSEKPLSREELDRLKRLARPSEKDIALRAGLVGDDVTWGDIFSGKPPVLSRDEEVSKWDQQELDKLKKELEK</sequence>
<gene>
    <name evidence="1" type="ORF">AAE3_LOCUS2604</name>
</gene>
<name>A0A8S0XMG4_CYCAE</name>